<evidence type="ECO:0000256" key="4">
    <source>
        <dbReference type="ARBA" id="ARBA00023136"/>
    </source>
</evidence>
<evidence type="ECO:0000256" key="3">
    <source>
        <dbReference type="ARBA" id="ARBA00022989"/>
    </source>
</evidence>
<comment type="subcellular location">
    <subcellularLocation>
        <location evidence="1">Membrane</location>
        <topology evidence="1">Multi-pass membrane protein</topology>
    </subcellularLocation>
</comment>
<feature type="transmembrane region" description="Helical" evidence="5">
    <location>
        <begin position="98"/>
        <end position="119"/>
    </location>
</feature>
<gene>
    <name evidence="6" type="ORF">GCM10009789_69980</name>
</gene>
<keyword evidence="3 5" id="KW-1133">Transmembrane helix</keyword>
<keyword evidence="4 5" id="KW-0472">Membrane</keyword>
<dbReference type="Proteomes" id="UP001500393">
    <property type="component" value="Unassembled WGS sequence"/>
</dbReference>
<sequence length="125" mass="13107">MNTFLWILAALVAALFFASGAKKLLQSKEQLAAGGFAWTEDFSPAMIKAIGVLEILAAIGLIVPPLLDIAPVLVPLAAAGLVLLMLGATITHLRRKELSAIGITLVLALLPLILVWGRFGPSPLS</sequence>
<feature type="transmembrane region" description="Helical" evidence="5">
    <location>
        <begin position="69"/>
        <end position="86"/>
    </location>
</feature>
<organism evidence="6 7">
    <name type="scientific">Kribbella sancticallisti</name>
    <dbReference type="NCBI Taxonomy" id="460087"/>
    <lineage>
        <taxon>Bacteria</taxon>
        <taxon>Bacillati</taxon>
        <taxon>Actinomycetota</taxon>
        <taxon>Actinomycetes</taxon>
        <taxon>Propionibacteriales</taxon>
        <taxon>Kribbellaceae</taxon>
        <taxon>Kribbella</taxon>
    </lineage>
</organism>
<reference evidence="6 7" key="1">
    <citation type="journal article" date="2019" name="Int. J. Syst. Evol. Microbiol.">
        <title>The Global Catalogue of Microorganisms (GCM) 10K type strain sequencing project: providing services to taxonomists for standard genome sequencing and annotation.</title>
        <authorList>
            <consortium name="The Broad Institute Genomics Platform"/>
            <consortium name="The Broad Institute Genome Sequencing Center for Infectious Disease"/>
            <person name="Wu L."/>
            <person name="Ma J."/>
        </authorList>
    </citation>
    <scope>NUCLEOTIDE SEQUENCE [LARGE SCALE GENOMIC DNA]</scope>
    <source>
        <strain evidence="6 7">JCM 14969</strain>
    </source>
</reference>
<evidence type="ECO:0000256" key="5">
    <source>
        <dbReference type="SAM" id="Phobius"/>
    </source>
</evidence>
<protein>
    <submittedName>
        <fullName evidence="6">DoxX family protein</fullName>
    </submittedName>
</protein>
<feature type="transmembrane region" description="Helical" evidence="5">
    <location>
        <begin position="6"/>
        <end position="25"/>
    </location>
</feature>
<name>A0ABN2EGN1_9ACTN</name>
<dbReference type="RefSeq" id="WP_344221001.1">
    <property type="nucleotide sequence ID" value="NZ_BAAAOS010000055.1"/>
</dbReference>
<dbReference type="EMBL" id="BAAAOS010000055">
    <property type="protein sequence ID" value="GAA1605887.1"/>
    <property type="molecule type" value="Genomic_DNA"/>
</dbReference>
<proteinExistence type="predicted"/>
<feature type="transmembrane region" description="Helical" evidence="5">
    <location>
        <begin position="45"/>
        <end position="63"/>
    </location>
</feature>
<evidence type="ECO:0000256" key="2">
    <source>
        <dbReference type="ARBA" id="ARBA00022692"/>
    </source>
</evidence>
<accession>A0ABN2EGN1</accession>
<evidence type="ECO:0000313" key="7">
    <source>
        <dbReference type="Proteomes" id="UP001500393"/>
    </source>
</evidence>
<keyword evidence="7" id="KW-1185">Reference proteome</keyword>
<evidence type="ECO:0000313" key="6">
    <source>
        <dbReference type="EMBL" id="GAA1605887.1"/>
    </source>
</evidence>
<comment type="caution">
    <text evidence="6">The sequence shown here is derived from an EMBL/GenBank/DDBJ whole genome shotgun (WGS) entry which is preliminary data.</text>
</comment>
<evidence type="ECO:0000256" key="1">
    <source>
        <dbReference type="ARBA" id="ARBA00004141"/>
    </source>
</evidence>
<dbReference type="InterPro" id="IPR032808">
    <property type="entry name" value="DoxX"/>
</dbReference>
<keyword evidence="2 5" id="KW-0812">Transmembrane</keyword>
<dbReference type="Pfam" id="PF13564">
    <property type="entry name" value="DoxX_2"/>
    <property type="match status" value="1"/>
</dbReference>